<comment type="caution">
    <text evidence="1">The sequence shown here is derived from an EMBL/GenBank/DDBJ whole genome shotgun (WGS) entry which is preliminary data.</text>
</comment>
<organism evidence="1 2">
    <name type="scientific">Ligilactobacillus ruminis SPM0211</name>
    <dbReference type="NCBI Taxonomy" id="1040964"/>
    <lineage>
        <taxon>Bacteria</taxon>
        <taxon>Bacillati</taxon>
        <taxon>Bacillota</taxon>
        <taxon>Bacilli</taxon>
        <taxon>Lactobacillales</taxon>
        <taxon>Lactobacillaceae</taxon>
        <taxon>Ligilactobacillus</taxon>
    </lineage>
</organism>
<protein>
    <submittedName>
        <fullName evidence="1">Uncharacterized protein</fullName>
    </submittedName>
</protein>
<name>F7R2E9_9LACO</name>
<proteinExistence type="predicted"/>
<evidence type="ECO:0000313" key="2">
    <source>
        <dbReference type="Proteomes" id="UP000002971"/>
    </source>
</evidence>
<evidence type="ECO:0000313" key="1">
    <source>
        <dbReference type="EMBL" id="EGM50189.1"/>
    </source>
</evidence>
<gene>
    <name evidence="1" type="ORF">LRU_01869</name>
</gene>
<dbReference type="Proteomes" id="UP000002971">
    <property type="component" value="Unassembled WGS sequence"/>
</dbReference>
<accession>F7R2E9</accession>
<sequence length="53" mass="6320">MIIEIPPSRTLIFYQKETLASIENALFKRNFSIFVTTFLFRFIAMKLLYSELI</sequence>
<dbReference type="AlphaFoldDB" id="F7R2E9"/>
<dbReference type="EMBL" id="AFOJ01000007">
    <property type="protein sequence ID" value="EGM50189.1"/>
    <property type="molecule type" value="Genomic_DNA"/>
</dbReference>
<reference evidence="1 2" key="1">
    <citation type="journal article" date="2011" name="J. Bacteriol.">
        <title>Genome Sequence of Lactobacillus ruminis SPM0211, Isolated from a Fecal Sample from a Healthy Korean.</title>
        <authorList>
            <person name="Lee S."/>
            <person name="Cho Y.J."/>
            <person name="Lee A.H."/>
            <person name="Chun J."/>
            <person name="Ha N.J."/>
            <person name="Ko G."/>
        </authorList>
    </citation>
    <scope>NUCLEOTIDE SEQUENCE [LARGE SCALE GENOMIC DNA]</scope>
    <source>
        <strain evidence="1 2">SPM0211</strain>
    </source>
</reference>